<dbReference type="Gene3D" id="3.30.200.20">
    <property type="entry name" value="Phosphorylase Kinase, domain 1"/>
    <property type="match status" value="1"/>
</dbReference>
<comment type="caution">
    <text evidence="8">The sequence shown here is derived from an EMBL/GenBank/DDBJ whole genome shotgun (WGS) entry which is preliminary data.</text>
</comment>
<dbReference type="PROSITE" id="PS50011">
    <property type="entry name" value="PROTEIN_KINASE_DOM"/>
    <property type="match status" value="1"/>
</dbReference>
<dbReference type="SUPFAM" id="SSF56112">
    <property type="entry name" value="Protein kinase-like (PK-like)"/>
    <property type="match status" value="1"/>
</dbReference>
<reference evidence="8" key="1">
    <citation type="submission" date="2020-12" db="EMBL/GenBank/DDBJ databases">
        <authorList>
            <person name="Iha C."/>
        </authorList>
    </citation>
    <scope>NUCLEOTIDE SEQUENCE</scope>
</reference>
<evidence type="ECO:0000259" key="7">
    <source>
        <dbReference type="PROSITE" id="PS50011"/>
    </source>
</evidence>
<evidence type="ECO:0000256" key="6">
    <source>
        <dbReference type="SAM" id="MobiDB-lite"/>
    </source>
</evidence>
<evidence type="ECO:0000256" key="1">
    <source>
        <dbReference type="ARBA" id="ARBA00022527"/>
    </source>
</evidence>
<dbReference type="OrthoDB" id="9332038at2759"/>
<evidence type="ECO:0000313" key="9">
    <source>
        <dbReference type="Proteomes" id="UP000708148"/>
    </source>
</evidence>
<keyword evidence="5" id="KW-0067">ATP-binding</keyword>
<feature type="compositionally biased region" description="Basic and acidic residues" evidence="6">
    <location>
        <begin position="353"/>
        <end position="368"/>
    </location>
</feature>
<dbReference type="Proteomes" id="UP000708148">
    <property type="component" value="Unassembled WGS sequence"/>
</dbReference>
<dbReference type="PANTHER" id="PTHR24058:SF124">
    <property type="entry name" value="PROTEIN KINASE SUPERFAMILY PROTEIN"/>
    <property type="match status" value="1"/>
</dbReference>
<evidence type="ECO:0000256" key="5">
    <source>
        <dbReference type="ARBA" id="ARBA00022840"/>
    </source>
</evidence>
<feature type="region of interest" description="Disordered" evidence="6">
    <location>
        <begin position="330"/>
        <end position="383"/>
    </location>
</feature>
<accession>A0A8S1J8J0</accession>
<dbReference type="InterPro" id="IPR050494">
    <property type="entry name" value="Ser_Thr_dual-spec_kinase"/>
</dbReference>
<feature type="domain" description="Protein kinase" evidence="7">
    <location>
        <begin position="428"/>
        <end position="730"/>
    </location>
</feature>
<evidence type="ECO:0000313" key="8">
    <source>
        <dbReference type="EMBL" id="CAD7702580.1"/>
    </source>
</evidence>
<dbReference type="PROSITE" id="PS00108">
    <property type="entry name" value="PROTEIN_KINASE_ST"/>
    <property type="match status" value="1"/>
</dbReference>
<proteinExistence type="predicted"/>
<dbReference type="SMART" id="SM00220">
    <property type="entry name" value="S_TKc"/>
    <property type="match status" value="1"/>
</dbReference>
<dbReference type="GO" id="GO:0005524">
    <property type="term" value="F:ATP binding"/>
    <property type="evidence" value="ECO:0007669"/>
    <property type="project" value="UniProtKB-KW"/>
</dbReference>
<feature type="compositionally biased region" description="Basic and acidic residues" evidence="6">
    <location>
        <begin position="78"/>
        <end position="89"/>
    </location>
</feature>
<name>A0A8S1J8J0_9CHLO</name>
<dbReference type="Pfam" id="PF00069">
    <property type="entry name" value="Pkinase"/>
    <property type="match status" value="1"/>
</dbReference>
<feature type="compositionally biased region" description="Gly residues" evidence="6">
    <location>
        <begin position="65"/>
        <end position="74"/>
    </location>
</feature>
<sequence length="744" mass="81079">MSRSSRGDGRSPGGTSRSAEPPGPDLDLSPQRGPPIADQGAFPGLGEQGGMPAVFGGLWTRTSGGEEGGSGAQGSGAHRGDAGKAEWERAANTSAEAGHAGRRTSSTFERRRRKRIPTLLRKRSSTEPGSPCRPHRPSFRVQPIHDEATFVSCELNGPFRPRSTSPSGGFFDHNWSESTSPSTSCTGVVQGTAFSGPVEGATGAEDHMLRVDSLGMSQEVADTAAQVAMGKEGPADPKKPSHLVIDTSKKHPSPFMVLDEREDAGALVAASKSTDCGGMGSAGFSFPVTPQSEEIVSFVSVDTQASIPFNSLTIEDGHFSPFLSIDSHTQASGWNSPDGAEGQNGHRPSAEVARTDEAGAHESVREPSEMEYSPGNYPETAQQFGRGNVVDDSWEVINLKVYHKKGATGFEMSKNLQVRRGDIVAGRYRVINELDTAAFSYAVSAEDLKSGNYVCLKIIKNNKDYFDQSLDEIKLLRMINTHDPNDEAGIVRMYDFFYYKEHLIIVFELLNNNLYAMHRRSIRDGLPTYFTLQNIQSIARQILRATAFLHSLNIIHADLKPENVLMQMLEPCRVKIIDLGSSCFTTDHLGSYIQSRAYRAPEVILGLPYCEKIDVWSIGCIVAEMATGYALFQSDYAGGVLACIESLLGPLPALMQAEGKYSSNYYTRSGRIYHQNPSTQQYEVLQPLQTDLRSCLETDDQLFLDFLSFLLVVDPSERPSPEDALSHPWLQAEVGGPPQMSSGF</sequence>
<feature type="compositionally biased region" description="Basic residues" evidence="6">
    <location>
        <begin position="110"/>
        <end position="123"/>
    </location>
</feature>
<organism evidence="8 9">
    <name type="scientific">Ostreobium quekettii</name>
    <dbReference type="NCBI Taxonomy" id="121088"/>
    <lineage>
        <taxon>Eukaryota</taxon>
        <taxon>Viridiplantae</taxon>
        <taxon>Chlorophyta</taxon>
        <taxon>core chlorophytes</taxon>
        <taxon>Ulvophyceae</taxon>
        <taxon>TCBD clade</taxon>
        <taxon>Bryopsidales</taxon>
        <taxon>Ostreobineae</taxon>
        <taxon>Ostreobiaceae</taxon>
        <taxon>Ostreobium</taxon>
    </lineage>
</organism>
<dbReference type="InterPro" id="IPR008271">
    <property type="entry name" value="Ser/Thr_kinase_AS"/>
</dbReference>
<gene>
    <name evidence="8" type="ORF">OSTQU699_LOCUS7937</name>
</gene>
<dbReference type="CDD" id="cd14133">
    <property type="entry name" value="PKc_DYRK_like"/>
    <property type="match status" value="1"/>
</dbReference>
<dbReference type="PANTHER" id="PTHR24058">
    <property type="entry name" value="DUAL SPECIFICITY PROTEIN KINASE"/>
    <property type="match status" value="1"/>
</dbReference>
<dbReference type="InterPro" id="IPR000719">
    <property type="entry name" value="Prot_kinase_dom"/>
</dbReference>
<keyword evidence="2" id="KW-0808">Transferase</keyword>
<evidence type="ECO:0000256" key="3">
    <source>
        <dbReference type="ARBA" id="ARBA00022741"/>
    </source>
</evidence>
<evidence type="ECO:0000256" key="2">
    <source>
        <dbReference type="ARBA" id="ARBA00022679"/>
    </source>
</evidence>
<dbReference type="GO" id="GO:0004674">
    <property type="term" value="F:protein serine/threonine kinase activity"/>
    <property type="evidence" value="ECO:0007669"/>
    <property type="project" value="UniProtKB-KW"/>
</dbReference>
<feature type="region of interest" description="Disordered" evidence="6">
    <location>
        <begin position="1"/>
        <end position="139"/>
    </location>
</feature>
<feature type="region of interest" description="Disordered" evidence="6">
    <location>
        <begin position="722"/>
        <end position="744"/>
    </location>
</feature>
<keyword evidence="4" id="KW-0418">Kinase</keyword>
<keyword evidence="3" id="KW-0547">Nucleotide-binding</keyword>
<dbReference type="Gene3D" id="1.10.510.10">
    <property type="entry name" value="Transferase(Phosphotransferase) domain 1"/>
    <property type="match status" value="1"/>
</dbReference>
<dbReference type="InterPro" id="IPR011009">
    <property type="entry name" value="Kinase-like_dom_sf"/>
</dbReference>
<dbReference type="AlphaFoldDB" id="A0A8S1J8J0"/>
<evidence type="ECO:0000256" key="4">
    <source>
        <dbReference type="ARBA" id="ARBA00022777"/>
    </source>
</evidence>
<keyword evidence="9" id="KW-1185">Reference proteome</keyword>
<dbReference type="EMBL" id="CAJHUC010001878">
    <property type="protein sequence ID" value="CAD7702580.1"/>
    <property type="molecule type" value="Genomic_DNA"/>
</dbReference>
<protein>
    <recommendedName>
        <fullName evidence="7">Protein kinase domain-containing protein</fullName>
    </recommendedName>
</protein>
<keyword evidence="1" id="KW-0723">Serine/threonine-protein kinase</keyword>